<keyword evidence="3" id="KW-1185">Reference proteome</keyword>
<evidence type="ECO:0008006" key="4">
    <source>
        <dbReference type="Google" id="ProtNLM"/>
    </source>
</evidence>
<evidence type="ECO:0000256" key="1">
    <source>
        <dbReference type="SAM" id="Phobius"/>
    </source>
</evidence>
<keyword evidence="1" id="KW-0472">Membrane</keyword>
<feature type="transmembrane region" description="Helical" evidence="1">
    <location>
        <begin position="47"/>
        <end position="65"/>
    </location>
</feature>
<proteinExistence type="predicted"/>
<gene>
    <name evidence="2" type="ORF">GKIL_4047</name>
</gene>
<evidence type="ECO:0000313" key="2">
    <source>
        <dbReference type="EMBL" id="AGY60293.1"/>
    </source>
</evidence>
<dbReference type="EMBL" id="CP003587">
    <property type="protein sequence ID" value="AGY60293.1"/>
    <property type="molecule type" value="Genomic_DNA"/>
</dbReference>
<organism evidence="2 3">
    <name type="scientific">Gloeobacter kilaueensis (strain ATCC BAA-2537 / CCAP 1431/1 / ULC 316 / JS1)</name>
    <dbReference type="NCBI Taxonomy" id="1183438"/>
    <lineage>
        <taxon>Bacteria</taxon>
        <taxon>Bacillati</taxon>
        <taxon>Cyanobacteriota</taxon>
        <taxon>Cyanophyceae</taxon>
        <taxon>Gloeobacterales</taxon>
        <taxon>Gloeobacteraceae</taxon>
        <taxon>Gloeobacter</taxon>
    </lineage>
</organism>
<reference evidence="2 3" key="1">
    <citation type="journal article" date="2013" name="PLoS ONE">
        <title>Cultivation and Complete Genome Sequencing of Gloeobacter kilaueensis sp. nov., from a Lava Cave in Kilauea Caldera, Hawai'i.</title>
        <authorList>
            <person name="Saw J.H."/>
            <person name="Schatz M."/>
            <person name="Brown M.V."/>
            <person name="Kunkel D.D."/>
            <person name="Foster J.S."/>
            <person name="Shick H."/>
            <person name="Christensen S."/>
            <person name="Hou S."/>
            <person name="Wan X."/>
            <person name="Donachie S.P."/>
        </authorList>
    </citation>
    <scope>NUCLEOTIDE SEQUENCE [LARGE SCALE GENOMIC DNA]</scope>
    <source>
        <strain evidence="3">JS</strain>
    </source>
</reference>
<protein>
    <recommendedName>
        <fullName evidence="4">Type II secretion system protein GspC N-terminal domain-containing protein</fullName>
    </recommendedName>
</protein>
<dbReference type="STRING" id="1183438.GKIL_4047"/>
<dbReference type="KEGG" id="glj:GKIL_4047"/>
<sequence length="227" mass="24043">MAEAGWRKIERRVVRLTTACLPRLLFSLSSAIVQLRSSSLLYRYGGRWSLLGSAGGLLLVLLWAGSGLGSRPPAITSAEVDSRLALLARQVLSEYERELERVAHRLDRLPHPHSKDPFVAPQALASAAAVPAIPVLSGPTTAPRLLPPPPMPLLAPGAGGEPETSLALVGVIEKNQRPALAFLRAGGQLQSATVGAVLADGWTVVGLAADRVILKRGEENRILTIGN</sequence>
<evidence type="ECO:0000313" key="3">
    <source>
        <dbReference type="Proteomes" id="UP000017396"/>
    </source>
</evidence>
<dbReference type="HOGENOM" id="CLU_1218366_0_0_3"/>
<accession>U5QN13</accession>
<dbReference type="Proteomes" id="UP000017396">
    <property type="component" value="Chromosome"/>
</dbReference>
<keyword evidence="1" id="KW-1133">Transmembrane helix</keyword>
<keyword evidence="1" id="KW-0812">Transmembrane</keyword>
<dbReference type="AlphaFoldDB" id="U5QN13"/>
<name>U5QN13_GLOK1</name>